<feature type="domain" description="4Fe-4S ferredoxin-type" evidence="4">
    <location>
        <begin position="351"/>
        <end position="380"/>
    </location>
</feature>
<dbReference type="PANTHER" id="PTHR43312:SF2">
    <property type="entry name" value="OXIDOREDUCTASE"/>
    <property type="match status" value="1"/>
</dbReference>
<protein>
    <submittedName>
        <fullName evidence="5">4Fe-4S dicluster domain-containing protein</fullName>
    </submittedName>
</protein>
<proteinExistence type="predicted"/>
<keyword evidence="2" id="KW-0408">Iron</keyword>
<comment type="caution">
    <text evidence="5">The sequence shown here is derived from an EMBL/GenBank/DDBJ whole genome shotgun (WGS) entry which is preliminary data.</text>
</comment>
<evidence type="ECO:0000256" key="1">
    <source>
        <dbReference type="ARBA" id="ARBA00022723"/>
    </source>
</evidence>
<dbReference type="PANTHER" id="PTHR43312">
    <property type="entry name" value="D-THREO-ALDOSE 1-DEHYDROGENASE"/>
    <property type="match status" value="1"/>
</dbReference>
<dbReference type="Gene3D" id="3.20.20.100">
    <property type="entry name" value="NADP-dependent oxidoreductase domain"/>
    <property type="match status" value="1"/>
</dbReference>
<name>A0A498CXV8_9FIRM</name>
<organism evidence="5 6">
    <name type="scientific">Anaerotruncus massiliensis</name>
    <name type="common">ex Liu et al. 2021</name>
    <dbReference type="NCBI Taxonomy" id="2321404"/>
    <lineage>
        <taxon>Bacteria</taxon>
        <taxon>Bacillati</taxon>
        <taxon>Bacillota</taxon>
        <taxon>Clostridia</taxon>
        <taxon>Eubacteriales</taxon>
        <taxon>Oscillospiraceae</taxon>
        <taxon>Anaerotruncus</taxon>
    </lineage>
</organism>
<evidence type="ECO:0000259" key="4">
    <source>
        <dbReference type="PROSITE" id="PS51379"/>
    </source>
</evidence>
<keyword evidence="1" id="KW-0479">Metal-binding</keyword>
<dbReference type="InterPro" id="IPR023210">
    <property type="entry name" value="NADP_OxRdtase_dom"/>
</dbReference>
<evidence type="ECO:0000256" key="3">
    <source>
        <dbReference type="ARBA" id="ARBA00023014"/>
    </source>
</evidence>
<dbReference type="SUPFAM" id="SSF51430">
    <property type="entry name" value="NAD(P)-linked oxidoreductase"/>
    <property type="match status" value="1"/>
</dbReference>
<dbReference type="GO" id="GO:0051536">
    <property type="term" value="F:iron-sulfur cluster binding"/>
    <property type="evidence" value="ECO:0007669"/>
    <property type="project" value="UniProtKB-KW"/>
</dbReference>
<dbReference type="InterPro" id="IPR017896">
    <property type="entry name" value="4Fe4S_Fe-S-bd"/>
</dbReference>
<dbReference type="Proteomes" id="UP000276301">
    <property type="component" value="Unassembled WGS sequence"/>
</dbReference>
<dbReference type="InterPro" id="IPR036812">
    <property type="entry name" value="NAD(P)_OxRdtase_dom_sf"/>
</dbReference>
<dbReference type="AlphaFoldDB" id="A0A498CXV8"/>
<dbReference type="InterPro" id="IPR053135">
    <property type="entry name" value="AKR2_Oxidoreductase"/>
</dbReference>
<dbReference type="InterPro" id="IPR017900">
    <property type="entry name" value="4Fe4S_Fe_S_CS"/>
</dbReference>
<dbReference type="PROSITE" id="PS51379">
    <property type="entry name" value="4FE4S_FER_2"/>
    <property type="match status" value="1"/>
</dbReference>
<dbReference type="Pfam" id="PF13187">
    <property type="entry name" value="Fer4_9"/>
    <property type="match status" value="1"/>
</dbReference>
<evidence type="ECO:0000313" key="6">
    <source>
        <dbReference type="Proteomes" id="UP000276301"/>
    </source>
</evidence>
<reference evidence="5 6" key="1">
    <citation type="submission" date="2018-10" db="EMBL/GenBank/DDBJ databases">
        <title>Anaerotruncus faecis sp. nov., isolated from human feces.</title>
        <authorList>
            <person name="Wang Y.-J."/>
        </authorList>
    </citation>
    <scope>NUCLEOTIDE SEQUENCE [LARGE SCALE GENOMIC DNA]</scope>
    <source>
        <strain evidence="5 6">22A2-44</strain>
    </source>
</reference>
<dbReference type="RefSeq" id="WP_101552017.1">
    <property type="nucleotide sequence ID" value="NZ_DBFBJK010000379.1"/>
</dbReference>
<keyword evidence="3" id="KW-0411">Iron-sulfur</keyword>
<keyword evidence="6" id="KW-1185">Reference proteome</keyword>
<accession>A0A498CXV8</accession>
<gene>
    <name evidence="5" type="ORF">D4A47_12195</name>
</gene>
<dbReference type="PROSITE" id="PS00198">
    <property type="entry name" value="4FE4S_FER_1"/>
    <property type="match status" value="1"/>
</dbReference>
<dbReference type="SUPFAM" id="SSF46548">
    <property type="entry name" value="alpha-helical ferredoxin"/>
    <property type="match status" value="1"/>
</dbReference>
<sequence length="391" mass="43754">METRAYRGTDDRVSLLGFGAMRLPRVSPDTQEIDFERARELIDCAYTHGVNYFDTAYRYHDGDSEPFLGRALAEYPRESYHLASKMPTWLVHSLDEGKRIFADQLERCRTDYFDFYLCHSVGKSVEEFTDVYEKTGLLDHLRAQKAAGAIRRLGFSFHGTPEVLRELIARGGWDFVQIQLNYLDWELLDAAQQYRILEENGLPCIVMEPVRGGNLVSLCPEAVEILRAARPGASTASWAIRFAASLPNVLTVLSGMSTLEQVRDNVETMSPFEPLSDSERETLDRARRAYFALGTIPCTGCRYCMDCPSGVDIPGVFAAYNRCAAEVGLDPSDGRALRENAKAIRAIYDALPEERRAGRCVGCGRCVSHCPQGIAIPQRLGEIAALMKILE</sequence>
<evidence type="ECO:0000256" key="2">
    <source>
        <dbReference type="ARBA" id="ARBA00023004"/>
    </source>
</evidence>
<dbReference type="Pfam" id="PF00248">
    <property type="entry name" value="Aldo_ket_red"/>
    <property type="match status" value="1"/>
</dbReference>
<dbReference type="CDD" id="cd19096">
    <property type="entry name" value="AKR_Fe-S_oxidoreductase"/>
    <property type="match status" value="1"/>
</dbReference>
<evidence type="ECO:0000313" key="5">
    <source>
        <dbReference type="EMBL" id="RLL08396.1"/>
    </source>
</evidence>
<dbReference type="GO" id="GO:0046872">
    <property type="term" value="F:metal ion binding"/>
    <property type="evidence" value="ECO:0007669"/>
    <property type="project" value="UniProtKB-KW"/>
</dbReference>
<dbReference type="EMBL" id="RCHT01000033">
    <property type="protein sequence ID" value="RLL08396.1"/>
    <property type="molecule type" value="Genomic_DNA"/>
</dbReference>